<feature type="compositionally biased region" description="Gly residues" evidence="1">
    <location>
        <begin position="54"/>
        <end position="77"/>
    </location>
</feature>
<gene>
    <name evidence="2" type="ORF">H6P81_010021</name>
</gene>
<evidence type="ECO:0000256" key="1">
    <source>
        <dbReference type="SAM" id="MobiDB-lite"/>
    </source>
</evidence>
<keyword evidence="3" id="KW-1185">Reference proteome</keyword>
<name>A0AAV7EQE5_ARIFI</name>
<feature type="region of interest" description="Disordered" evidence="1">
    <location>
        <begin position="1"/>
        <end position="30"/>
    </location>
</feature>
<feature type="compositionally biased region" description="Polar residues" evidence="1">
    <location>
        <begin position="107"/>
        <end position="118"/>
    </location>
</feature>
<organism evidence="2 3">
    <name type="scientific">Aristolochia fimbriata</name>
    <name type="common">White veined hardy Dutchman's pipe vine</name>
    <dbReference type="NCBI Taxonomy" id="158543"/>
    <lineage>
        <taxon>Eukaryota</taxon>
        <taxon>Viridiplantae</taxon>
        <taxon>Streptophyta</taxon>
        <taxon>Embryophyta</taxon>
        <taxon>Tracheophyta</taxon>
        <taxon>Spermatophyta</taxon>
        <taxon>Magnoliopsida</taxon>
        <taxon>Magnoliidae</taxon>
        <taxon>Piperales</taxon>
        <taxon>Aristolochiaceae</taxon>
        <taxon>Aristolochia</taxon>
    </lineage>
</organism>
<feature type="compositionally biased region" description="Low complexity" evidence="1">
    <location>
        <begin position="78"/>
        <end position="101"/>
    </location>
</feature>
<feature type="region of interest" description="Disordered" evidence="1">
    <location>
        <begin position="54"/>
        <end position="118"/>
    </location>
</feature>
<evidence type="ECO:0000313" key="2">
    <source>
        <dbReference type="EMBL" id="KAG9450056.1"/>
    </source>
</evidence>
<proteinExistence type="predicted"/>
<accession>A0AAV7EQE5</accession>
<dbReference type="Proteomes" id="UP000825729">
    <property type="component" value="Unassembled WGS sequence"/>
</dbReference>
<dbReference type="AlphaFoldDB" id="A0AAV7EQE5"/>
<comment type="caution">
    <text evidence="2">The sequence shown here is derived from an EMBL/GenBank/DDBJ whole genome shotgun (WGS) entry which is preliminary data.</text>
</comment>
<evidence type="ECO:0000313" key="3">
    <source>
        <dbReference type="Proteomes" id="UP000825729"/>
    </source>
</evidence>
<dbReference type="EMBL" id="JAINDJ010000004">
    <property type="protein sequence ID" value="KAG9450056.1"/>
    <property type="molecule type" value="Genomic_DNA"/>
</dbReference>
<protein>
    <submittedName>
        <fullName evidence="2">Uncharacterized protein</fullName>
    </submittedName>
</protein>
<sequence length="118" mass="12699">MPERGRNLRKHTTGRTNPLPSAVKEERAKESLRITISTERFRFLQFRFEVAKRGGGVGRGVGRGLQGSLGEPGGGGARALMGPGNEVPMDPEGPGMDPGSGKDPWSRNMNGNRWGNIS</sequence>
<reference evidence="2 3" key="1">
    <citation type="submission" date="2021-07" db="EMBL/GenBank/DDBJ databases">
        <title>The Aristolochia fimbriata genome: insights into angiosperm evolution, floral development and chemical biosynthesis.</title>
        <authorList>
            <person name="Jiao Y."/>
        </authorList>
    </citation>
    <scope>NUCLEOTIDE SEQUENCE [LARGE SCALE GENOMIC DNA]</scope>
    <source>
        <strain evidence="2">IBCAS-2021</strain>
        <tissue evidence="2">Leaf</tissue>
    </source>
</reference>